<dbReference type="SUPFAM" id="SSF103481">
    <property type="entry name" value="Multidrug resistance efflux transporter EmrE"/>
    <property type="match status" value="1"/>
</dbReference>
<feature type="transmembrane region" description="Helical" evidence="1">
    <location>
        <begin position="119"/>
        <end position="137"/>
    </location>
</feature>
<evidence type="ECO:0000256" key="1">
    <source>
        <dbReference type="SAM" id="Phobius"/>
    </source>
</evidence>
<evidence type="ECO:0000259" key="2">
    <source>
        <dbReference type="Pfam" id="PF00892"/>
    </source>
</evidence>
<comment type="caution">
    <text evidence="3">The sequence shown here is derived from an EMBL/GenBank/DDBJ whole genome shotgun (WGS) entry which is preliminary data.</text>
</comment>
<dbReference type="AlphaFoldDB" id="A0A7J4KU37"/>
<dbReference type="GO" id="GO:0016020">
    <property type="term" value="C:membrane"/>
    <property type="evidence" value="ECO:0007669"/>
    <property type="project" value="InterPro"/>
</dbReference>
<feature type="transmembrane region" description="Helical" evidence="1">
    <location>
        <begin position="66"/>
        <end position="87"/>
    </location>
</feature>
<organism evidence="3 4">
    <name type="scientific">Candidatus Iainarchaeum sp</name>
    <dbReference type="NCBI Taxonomy" id="3101447"/>
    <lineage>
        <taxon>Archaea</taxon>
        <taxon>Candidatus Iainarchaeota</taxon>
        <taxon>Candidatus Iainarchaeia</taxon>
        <taxon>Candidatus Iainarchaeales</taxon>
        <taxon>Candidatus Iainarchaeaceae</taxon>
        <taxon>Candidatus Iainarchaeum</taxon>
    </lineage>
</organism>
<feature type="transmembrane region" description="Helical" evidence="1">
    <location>
        <begin position="6"/>
        <end position="25"/>
    </location>
</feature>
<feature type="domain" description="EamA" evidence="2">
    <location>
        <begin position="3"/>
        <end position="136"/>
    </location>
</feature>
<keyword evidence="1" id="KW-0812">Transmembrane</keyword>
<keyword evidence="1" id="KW-1133">Transmembrane helix</keyword>
<evidence type="ECO:0000313" key="3">
    <source>
        <dbReference type="EMBL" id="HIH32669.1"/>
    </source>
</evidence>
<dbReference type="Gene3D" id="1.10.3730.20">
    <property type="match status" value="1"/>
</dbReference>
<feature type="transmembrane region" description="Helical" evidence="1">
    <location>
        <begin position="149"/>
        <end position="169"/>
    </location>
</feature>
<name>A0A7J4KU37_9ARCH</name>
<proteinExistence type="predicted"/>
<dbReference type="InterPro" id="IPR037185">
    <property type="entry name" value="EmrE-like"/>
</dbReference>
<dbReference type="EMBL" id="DUFJ01000004">
    <property type="protein sequence ID" value="HIH32669.1"/>
    <property type="molecule type" value="Genomic_DNA"/>
</dbReference>
<sequence>MDWILAALAASFLFSISLLIDKYLIGYRLKGAVGTLILFSCLIGIPTAFFIALFNPAVLNVSLVEAVLLVANGILFISYLFPYLYALNDEDASTVVPLFQTIPVFGVLLSFLVLGETLAFNQIIAVLVVVAGSVGLTAEFKKRRIKARLLALMLSATFIVALSTVFFKFFALQTDFWTTSFWQYIGFGIVGIFILLLSRKTRNHFSKTLKESPFSLMALNLGNELIYLAGLLILDFALLLGPVAIIQLFGALQPFFILFLSTLIAITFPALRWEKVERKLLLQKAISIIVIFSGIAVLFLG</sequence>
<dbReference type="InterPro" id="IPR000620">
    <property type="entry name" value="EamA_dom"/>
</dbReference>
<protein>
    <submittedName>
        <fullName evidence="3">EamA family transporter</fullName>
    </submittedName>
</protein>
<gene>
    <name evidence="3" type="ORF">HA227_00295</name>
</gene>
<feature type="transmembrane region" description="Helical" evidence="1">
    <location>
        <begin position="255"/>
        <end position="273"/>
    </location>
</feature>
<feature type="transmembrane region" description="Helical" evidence="1">
    <location>
        <begin position="225"/>
        <end position="249"/>
    </location>
</feature>
<dbReference type="Pfam" id="PF00892">
    <property type="entry name" value="EamA"/>
    <property type="match status" value="1"/>
</dbReference>
<feature type="transmembrane region" description="Helical" evidence="1">
    <location>
        <begin position="280"/>
        <end position="300"/>
    </location>
</feature>
<dbReference type="Proteomes" id="UP000527315">
    <property type="component" value="Unassembled WGS sequence"/>
</dbReference>
<accession>A0A7J4KU37</accession>
<reference evidence="4" key="1">
    <citation type="journal article" date="2020" name="bioRxiv">
        <title>A rank-normalized archaeal taxonomy based on genome phylogeny resolves widespread incomplete and uneven classifications.</title>
        <authorList>
            <person name="Rinke C."/>
            <person name="Chuvochina M."/>
            <person name="Mussig A.J."/>
            <person name="Chaumeil P.-A."/>
            <person name="Waite D.W."/>
            <person name="Whitman W.B."/>
            <person name="Parks D.H."/>
            <person name="Hugenholtz P."/>
        </authorList>
    </citation>
    <scope>NUCLEOTIDE SEQUENCE [LARGE SCALE GENOMIC DNA]</scope>
</reference>
<keyword evidence="1" id="KW-0472">Membrane</keyword>
<feature type="transmembrane region" description="Helical" evidence="1">
    <location>
        <begin position="32"/>
        <end position="54"/>
    </location>
</feature>
<feature type="transmembrane region" description="Helical" evidence="1">
    <location>
        <begin position="94"/>
        <end position="113"/>
    </location>
</feature>
<feature type="transmembrane region" description="Helical" evidence="1">
    <location>
        <begin position="181"/>
        <end position="198"/>
    </location>
</feature>
<evidence type="ECO:0000313" key="4">
    <source>
        <dbReference type="Proteomes" id="UP000527315"/>
    </source>
</evidence>